<evidence type="ECO:0000313" key="8">
    <source>
        <dbReference type="EMBL" id="PUA34303.1"/>
    </source>
</evidence>
<evidence type="ECO:0000256" key="1">
    <source>
        <dbReference type="ARBA" id="ARBA00004651"/>
    </source>
</evidence>
<reference evidence="8 9" key="1">
    <citation type="submission" date="2017-04" db="EMBL/GenBank/DDBJ databases">
        <title>Draft Aigarchaeota genome from a New Zealand hot spring.</title>
        <authorList>
            <person name="Reysenbach A.-L."/>
            <person name="Donaho J.A."/>
            <person name="Gerhart J."/>
            <person name="Kelley J.F."/>
            <person name="Kouba K."/>
            <person name="Podar M."/>
            <person name="Stott M."/>
        </authorList>
    </citation>
    <scope>NUCLEOTIDE SEQUENCE [LARGE SCALE GENOMIC DNA]</scope>
    <source>
        <strain evidence="8">NZ13_MG1</strain>
    </source>
</reference>
<keyword evidence="2" id="KW-1003">Cell membrane</keyword>
<feature type="transmembrane region" description="Helical" evidence="7">
    <location>
        <begin position="89"/>
        <end position="109"/>
    </location>
</feature>
<evidence type="ECO:0000256" key="6">
    <source>
        <dbReference type="ARBA" id="ARBA00023136"/>
    </source>
</evidence>
<feature type="transmembrane region" description="Helical" evidence="7">
    <location>
        <begin position="279"/>
        <end position="305"/>
    </location>
</feature>
<dbReference type="Proteomes" id="UP000244066">
    <property type="component" value="Unassembled WGS sequence"/>
</dbReference>
<dbReference type="Pfam" id="PF09594">
    <property type="entry name" value="GT87"/>
    <property type="match status" value="1"/>
</dbReference>
<comment type="caution">
    <text evidence="8">The sequence shown here is derived from an EMBL/GenBank/DDBJ whole genome shotgun (WGS) entry which is preliminary data.</text>
</comment>
<feature type="transmembrane region" description="Helical" evidence="7">
    <location>
        <begin position="165"/>
        <end position="188"/>
    </location>
</feature>
<evidence type="ECO:0000256" key="7">
    <source>
        <dbReference type="SAM" id="Phobius"/>
    </source>
</evidence>
<protein>
    <recommendedName>
        <fullName evidence="10">DUF2029 domain-containing protein</fullName>
    </recommendedName>
</protein>
<proteinExistence type="predicted"/>
<evidence type="ECO:0000256" key="2">
    <source>
        <dbReference type="ARBA" id="ARBA00022475"/>
    </source>
</evidence>
<organism evidence="8 9">
    <name type="scientific">Candidatus Terraquivivens tikiterensis</name>
    <dbReference type="NCBI Taxonomy" id="1980982"/>
    <lineage>
        <taxon>Archaea</taxon>
        <taxon>Nitrososphaerota</taxon>
        <taxon>Candidatus Wolframiiraptoraceae</taxon>
        <taxon>Candidatus Terraquivivens</taxon>
    </lineage>
</organism>
<feature type="transmembrane region" description="Helical" evidence="7">
    <location>
        <begin position="116"/>
        <end position="136"/>
    </location>
</feature>
<feature type="transmembrane region" description="Helical" evidence="7">
    <location>
        <begin position="194"/>
        <end position="215"/>
    </location>
</feature>
<dbReference type="AlphaFoldDB" id="A0A2R7Y9W6"/>
<name>A0A2R7Y9W6_9ARCH</name>
<evidence type="ECO:0000313" key="9">
    <source>
        <dbReference type="Proteomes" id="UP000244066"/>
    </source>
</evidence>
<keyword evidence="3" id="KW-0808">Transferase</keyword>
<gene>
    <name evidence="8" type="ORF">B9J98_00175</name>
</gene>
<dbReference type="GO" id="GO:0016758">
    <property type="term" value="F:hexosyltransferase activity"/>
    <property type="evidence" value="ECO:0007669"/>
    <property type="project" value="InterPro"/>
</dbReference>
<keyword evidence="6 7" id="KW-0472">Membrane</keyword>
<keyword evidence="4 7" id="KW-0812">Transmembrane</keyword>
<dbReference type="EMBL" id="NDWU01000001">
    <property type="protein sequence ID" value="PUA34303.1"/>
    <property type="molecule type" value="Genomic_DNA"/>
</dbReference>
<evidence type="ECO:0000256" key="4">
    <source>
        <dbReference type="ARBA" id="ARBA00022692"/>
    </source>
</evidence>
<evidence type="ECO:0000256" key="5">
    <source>
        <dbReference type="ARBA" id="ARBA00022989"/>
    </source>
</evidence>
<sequence length="340" mass="38991">MDKRLVRMDEKQVKKMIIVSATLSFTSSYLLHHPKIPGDIYSDIVSFWYRPLVNGVRIPYVQEGFEYPPLSGLIVYVSSLVGGGGLVPYYNTFSLVLFSFYMLLVLTVLKVMEEKNVPLIYAFIYLIFAPSVIYYLNYNFDVVFAAFLVLSLTFLEKGRYRLSALLFSFAMLTKLINVVLLPLILIYMKDWKGRMAYLFYALLPFATVNAALQVLNPSFIRETYIYHAKWGLENAWFVYLFPSRDSWDAAKLFSALLMVYGLLKVYISNSGGLYERSFMLLSTFLLTSYVFTPQMVIFILPFLAIAGRFQPAFYALEAGNVGILLTWFMEEDPLLPGSLP</sequence>
<evidence type="ECO:0008006" key="10">
    <source>
        <dbReference type="Google" id="ProtNLM"/>
    </source>
</evidence>
<accession>A0A2R7Y9W6</accession>
<dbReference type="InterPro" id="IPR018584">
    <property type="entry name" value="GT87"/>
</dbReference>
<keyword evidence="5 7" id="KW-1133">Transmembrane helix</keyword>
<dbReference type="GO" id="GO:0005886">
    <property type="term" value="C:plasma membrane"/>
    <property type="evidence" value="ECO:0007669"/>
    <property type="project" value="UniProtKB-SubCell"/>
</dbReference>
<feature type="transmembrane region" description="Helical" evidence="7">
    <location>
        <begin position="249"/>
        <end position="267"/>
    </location>
</feature>
<comment type="subcellular location">
    <subcellularLocation>
        <location evidence="1">Cell membrane</location>
        <topology evidence="1">Multi-pass membrane protein</topology>
    </subcellularLocation>
</comment>
<evidence type="ECO:0000256" key="3">
    <source>
        <dbReference type="ARBA" id="ARBA00022679"/>
    </source>
</evidence>